<organism evidence="2 3">
    <name type="scientific">Pseudomicrostroma glucosiphilum</name>
    <dbReference type="NCBI Taxonomy" id="1684307"/>
    <lineage>
        <taxon>Eukaryota</taxon>
        <taxon>Fungi</taxon>
        <taxon>Dikarya</taxon>
        <taxon>Basidiomycota</taxon>
        <taxon>Ustilaginomycotina</taxon>
        <taxon>Exobasidiomycetes</taxon>
        <taxon>Microstromatales</taxon>
        <taxon>Microstromatales incertae sedis</taxon>
        <taxon>Pseudomicrostroma</taxon>
    </lineage>
</organism>
<evidence type="ECO:0000313" key="3">
    <source>
        <dbReference type="Proteomes" id="UP000245942"/>
    </source>
</evidence>
<feature type="compositionally biased region" description="Low complexity" evidence="1">
    <location>
        <begin position="118"/>
        <end position="133"/>
    </location>
</feature>
<keyword evidence="3" id="KW-1185">Reference proteome</keyword>
<feature type="compositionally biased region" description="Basic and acidic residues" evidence="1">
    <location>
        <begin position="8"/>
        <end position="20"/>
    </location>
</feature>
<dbReference type="EMBL" id="KZ819328">
    <property type="protein sequence ID" value="PWN20349.1"/>
    <property type="molecule type" value="Genomic_DNA"/>
</dbReference>
<reference evidence="2 3" key="1">
    <citation type="journal article" date="2018" name="Mol. Biol. Evol.">
        <title>Broad Genomic Sampling Reveals a Smut Pathogenic Ancestry of the Fungal Clade Ustilaginomycotina.</title>
        <authorList>
            <person name="Kijpornyongpan T."/>
            <person name="Mondo S.J."/>
            <person name="Barry K."/>
            <person name="Sandor L."/>
            <person name="Lee J."/>
            <person name="Lipzen A."/>
            <person name="Pangilinan J."/>
            <person name="LaButti K."/>
            <person name="Hainaut M."/>
            <person name="Henrissat B."/>
            <person name="Grigoriev I.V."/>
            <person name="Spatafora J.W."/>
            <person name="Aime M.C."/>
        </authorList>
    </citation>
    <scope>NUCLEOTIDE SEQUENCE [LARGE SCALE GENOMIC DNA]</scope>
    <source>
        <strain evidence="2 3">MCA 4718</strain>
    </source>
</reference>
<dbReference type="Proteomes" id="UP000245942">
    <property type="component" value="Unassembled WGS sequence"/>
</dbReference>
<accession>A0A316U537</accession>
<name>A0A316U537_9BASI</name>
<evidence type="ECO:0000313" key="2">
    <source>
        <dbReference type="EMBL" id="PWN20349.1"/>
    </source>
</evidence>
<feature type="region of interest" description="Disordered" evidence="1">
    <location>
        <begin position="1"/>
        <end position="20"/>
    </location>
</feature>
<protein>
    <submittedName>
        <fullName evidence="2">Uncharacterized protein</fullName>
    </submittedName>
</protein>
<dbReference type="GeneID" id="37011458"/>
<evidence type="ECO:0000256" key="1">
    <source>
        <dbReference type="SAM" id="MobiDB-lite"/>
    </source>
</evidence>
<proteinExistence type="predicted"/>
<feature type="region of interest" description="Disordered" evidence="1">
    <location>
        <begin position="117"/>
        <end position="147"/>
    </location>
</feature>
<gene>
    <name evidence="2" type="ORF">BCV69DRAFT_206714</name>
</gene>
<dbReference type="RefSeq" id="XP_025347509.1">
    <property type="nucleotide sequence ID" value="XM_025489724.1"/>
</dbReference>
<dbReference type="AlphaFoldDB" id="A0A316U537"/>
<sequence length="173" mass="18956">MKGKYKQRGGEEDGRGEKNLSRPLTLVSGRAFESSWLGVSALASVCCKSFSSTFFLSKGFIRASLCSSAWSIPPLWPLPAPCTRPKGGRAREKSARCPISYDWSPQVEENAHMTPLLSGQSTHTHSTGSCSSSPWQEPAGRQAEVRRRCMETDNRSSFFPSRDADDSLCDFGA</sequence>